<evidence type="ECO:0000313" key="2">
    <source>
        <dbReference type="EMBL" id="CAG5099668.1"/>
    </source>
</evidence>
<accession>A0ABN7SKX7</accession>
<evidence type="ECO:0000313" key="3">
    <source>
        <dbReference type="Proteomes" id="UP001158576"/>
    </source>
</evidence>
<proteinExistence type="predicted"/>
<evidence type="ECO:0000256" key="1">
    <source>
        <dbReference type="SAM" id="MobiDB-lite"/>
    </source>
</evidence>
<feature type="compositionally biased region" description="Polar residues" evidence="1">
    <location>
        <begin position="253"/>
        <end position="263"/>
    </location>
</feature>
<dbReference type="EMBL" id="OU015569">
    <property type="protein sequence ID" value="CAG5099668.1"/>
    <property type="molecule type" value="Genomic_DNA"/>
</dbReference>
<feature type="region of interest" description="Disordered" evidence="1">
    <location>
        <begin position="186"/>
        <end position="219"/>
    </location>
</feature>
<name>A0ABN7SKX7_OIKDI</name>
<reference evidence="2 3" key="1">
    <citation type="submission" date="2021-04" db="EMBL/GenBank/DDBJ databases">
        <authorList>
            <person name="Bliznina A."/>
        </authorList>
    </citation>
    <scope>NUCLEOTIDE SEQUENCE [LARGE SCALE GENOMIC DNA]</scope>
</reference>
<sequence length="329" mass="37079">MTFIVNKKCSVCRKVVSFNLEELRCCLRKTCPDCVLDKIRCPKCIVFLHDRKKKKRRGSMNLTLTRQNAFRGNIGGKYFSSSVVLPQTPDCIIIEDESEVIPPVPKPRKSLLKKNSRNTPLQSAKVILNLDVEEGGKADGLEKTPKPDQKCERSWIDLGMASQSFLYEQFLYLVYAFINRKKSSSGESSQKLVVPAPKPEKRVCSLSSEKQSPKKGKIDINNNDDCIILADKGNEKVPQIPKPRTSKLKKNSRISSPQESAKMTLNLDHGKGKKKTAERAQKSELQKSMDGDIFLYEQLLELVHVLIRCKESSENLAVPSSKPEEQVSL</sequence>
<gene>
    <name evidence="2" type="ORF">OKIOD_LOCUS8184</name>
</gene>
<feature type="region of interest" description="Disordered" evidence="1">
    <location>
        <begin position="234"/>
        <end position="284"/>
    </location>
</feature>
<dbReference type="Proteomes" id="UP001158576">
    <property type="component" value="Chromosome XSR"/>
</dbReference>
<protein>
    <submittedName>
        <fullName evidence="2">Oidioi.mRNA.OKI2018_I69.XSR.g16626.t1.cds</fullName>
    </submittedName>
</protein>
<feature type="compositionally biased region" description="Basic and acidic residues" evidence="1">
    <location>
        <begin position="275"/>
        <end position="284"/>
    </location>
</feature>
<keyword evidence="3" id="KW-1185">Reference proteome</keyword>
<organism evidence="2 3">
    <name type="scientific">Oikopleura dioica</name>
    <name type="common">Tunicate</name>
    <dbReference type="NCBI Taxonomy" id="34765"/>
    <lineage>
        <taxon>Eukaryota</taxon>
        <taxon>Metazoa</taxon>
        <taxon>Chordata</taxon>
        <taxon>Tunicata</taxon>
        <taxon>Appendicularia</taxon>
        <taxon>Copelata</taxon>
        <taxon>Oikopleuridae</taxon>
        <taxon>Oikopleura</taxon>
    </lineage>
</organism>